<dbReference type="InterPro" id="IPR003594">
    <property type="entry name" value="HATPase_dom"/>
</dbReference>
<name>A0A7W8DQY5_9BACT</name>
<dbReference type="EC" id="2.7.13.3" evidence="2"/>
<dbReference type="PANTHER" id="PTHR43547">
    <property type="entry name" value="TWO-COMPONENT HISTIDINE KINASE"/>
    <property type="match status" value="1"/>
</dbReference>
<dbReference type="SUPFAM" id="SSF55874">
    <property type="entry name" value="ATPase domain of HSP90 chaperone/DNA topoisomerase II/histidine kinase"/>
    <property type="match status" value="1"/>
</dbReference>
<feature type="domain" description="Response regulatory" evidence="8">
    <location>
        <begin position="392"/>
        <end position="505"/>
    </location>
</feature>
<keyword evidence="10" id="KW-1185">Reference proteome</keyword>
<dbReference type="GO" id="GO:0000155">
    <property type="term" value="F:phosphorelay sensor kinase activity"/>
    <property type="evidence" value="ECO:0007669"/>
    <property type="project" value="InterPro"/>
</dbReference>
<dbReference type="SMART" id="SM00448">
    <property type="entry name" value="REC"/>
    <property type="match status" value="2"/>
</dbReference>
<dbReference type="InterPro" id="IPR011006">
    <property type="entry name" value="CheY-like_superfamily"/>
</dbReference>
<keyword evidence="3 6" id="KW-0597">Phosphoprotein</keyword>
<evidence type="ECO:0000256" key="3">
    <source>
        <dbReference type="ARBA" id="ARBA00022553"/>
    </source>
</evidence>
<gene>
    <name evidence="9" type="ORF">HNQ64_003546</name>
</gene>
<dbReference type="EMBL" id="JACHIF010000008">
    <property type="protein sequence ID" value="MBB5039274.1"/>
    <property type="molecule type" value="Genomic_DNA"/>
</dbReference>
<proteinExistence type="predicted"/>
<dbReference type="SUPFAM" id="SSF52172">
    <property type="entry name" value="CheY-like"/>
    <property type="match status" value="2"/>
</dbReference>
<evidence type="ECO:0000256" key="5">
    <source>
        <dbReference type="ARBA" id="ARBA00022777"/>
    </source>
</evidence>
<keyword evidence="5 9" id="KW-0418">Kinase</keyword>
<dbReference type="InterPro" id="IPR003661">
    <property type="entry name" value="HisK_dim/P_dom"/>
</dbReference>
<dbReference type="SUPFAM" id="SSF47384">
    <property type="entry name" value="Homodimeric domain of signal transducing histidine kinase"/>
    <property type="match status" value="1"/>
</dbReference>
<evidence type="ECO:0000256" key="4">
    <source>
        <dbReference type="ARBA" id="ARBA00022679"/>
    </source>
</evidence>
<dbReference type="Pfam" id="PF00512">
    <property type="entry name" value="HisKA"/>
    <property type="match status" value="1"/>
</dbReference>
<feature type="modified residue" description="4-aspartylphosphate" evidence="6">
    <location>
        <position position="441"/>
    </location>
</feature>
<evidence type="ECO:0000313" key="10">
    <source>
        <dbReference type="Proteomes" id="UP000534294"/>
    </source>
</evidence>
<feature type="domain" description="Histidine kinase" evidence="7">
    <location>
        <begin position="153"/>
        <end position="372"/>
    </location>
</feature>
<feature type="domain" description="Response regulatory" evidence="8">
    <location>
        <begin position="7"/>
        <end position="124"/>
    </location>
</feature>
<dbReference type="SMART" id="SM00387">
    <property type="entry name" value="HATPase_c"/>
    <property type="match status" value="1"/>
</dbReference>
<dbReference type="InterPro" id="IPR005467">
    <property type="entry name" value="His_kinase_dom"/>
</dbReference>
<dbReference type="InterPro" id="IPR001789">
    <property type="entry name" value="Sig_transdc_resp-reg_receiver"/>
</dbReference>
<evidence type="ECO:0000259" key="8">
    <source>
        <dbReference type="PROSITE" id="PS50110"/>
    </source>
</evidence>
<dbReference type="Gene3D" id="1.10.287.130">
    <property type="match status" value="1"/>
</dbReference>
<dbReference type="PROSITE" id="PS50110">
    <property type="entry name" value="RESPONSE_REGULATORY"/>
    <property type="match status" value="2"/>
</dbReference>
<protein>
    <recommendedName>
        <fullName evidence="2">histidine kinase</fullName>
        <ecNumber evidence="2">2.7.13.3</ecNumber>
    </recommendedName>
</protein>
<dbReference type="Proteomes" id="UP000534294">
    <property type="component" value="Unassembled WGS sequence"/>
</dbReference>
<evidence type="ECO:0000256" key="1">
    <source>
        <dbReference type="ARBA" id="ARBA00000085"/>
    </source>
</evidence>
<dbReference type="AlphaFoldDB" id="A0A7W8DQY5"/>
<dbReference type="PANTHER" id="PTHR43547:SF2">
    <property type="entry name" value="HYBRID SIGNAL TRANSDUCTION HISTIDINE KINASE C"/>
    <property type="match status" value="1"/>
</dbReference>
<sequence length="509" mass="55614">MTKPTIKFLLVDDLDANLLALEGLLRRDGLELLKANSGPEALELLLIHDVALALLDVQMAGMDGFELAELMRGTERTRRVPIIFLTAGAVDQQRRFRGYEAGAVDFIFKPIEAHILQNKAGIFFELAQQRETLRQSAEEAQAASRAKDDFLAALSHELRTPLTPVLMSAASLQEDLRLPLEVREQLAMMRRNIELEARLIDDLLDVTRIQRGKLSIEPAPADIHELLRHSDEIIRSDGLSKQVQVIFDLKAVRHHALADTTRLHQVFWNLLKNALKFTPAGGTVTVRTRNDAEDRLILQVEDTGVGISKDALPLIFDAFEQGDAVGQHRFGGLGLGLAISKAIMEAHGGTIHAHSPGAGQGATFTISLATVNAPTVPVKSPVQASVAPQALHLLIVEDHGATRTMLARLLANGGHQVTLAATMEEGLTAFSKQHYDVVISDLGLPDGSGLDLMRELRRQRPVHGIALSGYGMEEDIRQTRDAGFSAHLVKPVSIDQLRLLLAQVPTAES</sequence>
<dbReference type="CDD" id="cd00082">
    <property type="entry name" value="HisKA"/>
    <property type="match status" value="1"/>
</dbReference>
<dbReference type="FunFam" id="3.30.565.10:FF:000006">
    <property type="entry name" value="Sensor histidine kinase WalK"/>
    <property type="match status" value="1"/>
</dbReference>
<feature type="modified residue" description="4-aspartylphosphate" evidence="6">
    <location>
        <position position="56"/>
    </location>
</feature>
<dbReference type="Gene3D" id="3.30.565.10">
    <property type="entry name" value="Histidine kinase-like ATPase, C-terminal domain"/>
    <property type="match status" value="1"/>
</dbReference>
<dbReference type="Gene3D" id="3.40.50.2300">
    <property type="match status" value="2"/>
</dbReference>
<accession>A0A7W8DQY5</accession>
<evidence type="ECO:0000256" key="6">
    <source>
        <dbReference type="PROSITE-ProRule" id="PRU00169"/>
    </source>
</evidence>
<dbReference type="InterPro" id="IPR004358">
    <property type="entry name" value="Sig_transdc_His_kin-like_C"/>
</dbReference>
<evidence type="ECO:0000256" key="2">
    <source>
        <dbReference type="ARBA" id="ARBA00012438"/>
    </source>
</evidence>
<keyword evidence="4" id="KW-0808">Transferase</keyword>
<comment type="caution">
    <text evidence="9">The sequence shown here is derived from an EMBL/GenBank/DDBJ whole genome shotgun (WGS) entry which is preliminary data.</text>
</comment>
<dbReference type="PRINTS" id="PR00344">
    <property type="entry name" value="BCTRLSENSOR"/>
</dbReference>
<reference evidence="9 10" key="1">
    <citation type="submission" date="2020-08" db="EMBL/GenBank/DDBJ databases">
        <title>Genomic Encyclopedia of Type Strains, Phase IV (KMG-IV): sequencing the most valuable type-strain genomes for metagenomic binning, comparative biology and taxonomic classification.</title>
        <authorList>
            <person name="Goeker M."/>
        </authorList>
    </citation>
    <scope>NUCLEOTIDE SEQUENCE [LARGE SCALE GENOMIC DNA]</scope>
    <source>
        <strain evidence="9 10">DSM 12251</strain>
    </source>
</reference>
<evidence type="ECO:0000259" key="7">
    <source>
        <dbReference type="PROSITE" id="PS50109"/>
    </source>
</evidence>
<dbReference type="SMART" id="SM00388">
    <property type="entry name" value="HisKA"/>
    <property type="match status" value="1"/>
</dbReference>
<organism evidence="9 10">
    <name type="scientific">Prosthecobacter dejongeii</name>
    <dbReference type="NCBI Taxonomy" id="48465"/>
    <lineage>
        <taxon>Bacteria</taxon>
        <taxon>Pseudomonadati</taxon>
        <taxon>Verrucomicrobiota</taxon>
        <taxon>Verrucomicrobiia</taxon>
        <taxon>Verrucomicrobiales</taxon>
        <taxon>Verrucomicrobiaceae</taxon>
        <taxon>Prosthecobacter</taxon>
    </lineage>
</organism>
<dbReference type="Pfam" id="PF02518">
    <property type="entry name" value="HATPase_c"/>
    <property type="match status" value="1"/>
</dbReference>
<dbReference type="Pfam" id="PF00072">
    <property type="entry name" value="Response_reg"/>
    <property type="match status" value="2"/>
</dbReference>
<comment type="catalytic activity">
    <reaction evidence="1">
        <text>ATP + protein L-histidine = ADP + protein N-phospho-L-histidine.</text>
        <dbReference type="EC" id="2.7.13.3"/>
    </reaction>
</comment>
<dbReference type="RefSeq" id="WP_184210878.1">
    <property type="nucleotide sequence ID" value="NZ_JACHIF010000008.1"/>
</dbReference>
<evidence type="ECO:0000313" key="9">
    <source>
        <dbReference type="EMBL" id="MBB5039274.1"/>
    </source>
</evidence>
<dbReference type="InterPro" id="IPR036097">
    <property type="entry name" value="HisK_dim/P_sf"/>
</dbReference>
<dbReference type="InterPro" id="IPR036890">
    <property type="entry name" value="HATPase_C_sf"/>
</dbReference>
<dbReference type="PROSITE" id="PS50109">
    <property type="entry name" value="HIS_KIN"/>
    <property type="match status" value="1"/>
</dbReference>